<dbReference type="Proteomes" id="UP000679352">
    <property type="component" value="Plasmid p2"/>
</dbReference>
<dbReference type="GO" id="GO:0043565">
    <property type="term" value="F:sequence-specific DNA binding"/>
    <property type="evidence" value="ECO:0007669"/>
    <property type="project" value="InterPro"/>
</dbReference>
<dbReference type="PRINTS" id="PR01590">
    <property type="entry name" value="HTHFIS"/>
</dbReference>
<name>A0A975PAD7_9RHOB</name>
<feature type="domain" description="Sigma-54 factor interaction" evidence="6">
    <location>
        <begin position="300"/>
        <end position="521"/>
    </location>
</feature>
<dbReference type="PROSITE" id="PS50045">
    <property type="entry name" value="SIGMA54_INTERACT_4"/>
    <property type="match status" value="1"/>
</dbReference>
<evidence type="ECO:0000313" key="7">
    <source>
        <dbReference type="EMBL" id="QWK92695.1"/>
    </source>
</evidence>
<dbReference type="GO" id="GO:0005524">
    <property type="term" value="F:ATP binding"/>
    <property type="evidence" value="ECO:0007669"/>
    <property type="project" value="UniProtKB-KW"/>
</dbReference>
<dbReference type="Pfam" id="PF25601">
    <property type="entry name" value="AAA_lid_14"/>
    <property type="match status" value="1"/>
</dbReference>
<dbReference type="EMBL" id="CP076363">
    <property type="protein sequence ID" value="QWK92695.1"/>
    <property type="molecule type" value="Genomic_DNA"/>
</dbReference>
<evidence type="ECO:0000256" key="1">
    <source>
        <dbReference type="ARBA" id="ARBA00022741"/>
    </source>
</evidence>
<dbReference type="CDD" id="cd00009">
    <property type="entry name" value="AAA"/>
    <property type="match status" value="1"/>
</dbReference>
<evidence type="ECO:0000259" key="6">
    <source>
        <dbReference type="PROSITE" id="PS50045"/>
    </source>
</evidence>
<keyword evidence="4" id="KW-0805">Transcription regulation</keyword>
<gene>
    <name evidence="7" type="ORF">KM031_18785</name>
</gene>
<dbReference type="GO" id="GO:0006355">
    <property type="term" value="P:regulation of DNA-templated transcription"/>
    <property type="evidence" value="ECO:0007669"/>
    <property type="project" value="InterPro"/>
</dbReference>
<dbReference type="AlphaFoldDB" id="A0A975PAD7"/>
<dbReference type="PANTHER" id="PTHR32071">
    <property type="entry name" value="TRANSCRIPTIONAL REGULATORY PROTEIN"/>
    <property type="match status" value="1"/>
</dbReference>
<dbReference type="InterPro" id="IPR002197">
    <property type="entry name" value="HTH_Fis"/>
</dbReference>
<evidence type="ECO:0000256" key="2">
    <source>
        <dbReference type="ARBA" id="ARBA00022840"/>
    </source>
</evidence>
<dbReference type="Gene3D" id="3.40.50.300">
    <property type="entry name" value="P-loop containing nucleotide triphosphate hydrolases"/>
    <property type="match status" value="1"/>
</dbReference>
<evidence type="ECO:0000256" key="5">
    <source>
        <dbReference type="ARBA" id="ARBA00023163"/>
    </source>
</evidence>
<dbReference type="PROSITE" id="PS00675">
    <property type="entry name" value="SIGMA54_INTERACT_1"/>
    <property type="match status" value="1"/>
</dbReference>
<dbReference type="KEGG" id="gfu:KM031_18785"/>
<dbReference type="Gene3D" id="1.10.10.60">
    <property type="entry name" value="Homeodomain-like"/>
    <property type="match status" value="1"/>
</dbReference>
<organism evidence="7 8">
    <name type="scientific">Gemmobacter fulvus</name>
    <dbReference type="NCBI Taxonomy" id="2840474"/>
    <lineage>
        <taxon>Bacteria</taxon>
        <taxon>Pseudomonadati</taxon>
        <taxon>Pseudomonadota</taxon>
        <taxon>Alphaproteobacteria</taxon>
        <taxon>Rhodobacterales</taxon>
        <taxon>Paracoccaceae</taxon>
        <taxon>Gemmobacter</taxon>
    </lineage>
</organism>
<keyword evidence="8" id="KW-1185">Reference proteome</keyword>
<reference evidence="7" key="1">
    <citation type="submission" date="2021-06" db="EMBL/GenBank/DDBJ databases">
        <authorList>
            <person name="Lee C.-S."/>
            <person name="Jin L."/>
        </authorList>
    </citation>
    <scope>NUCLEOTIDE SEQUENCE</scope>
    <source>
        <strain evidence="7">Con5</strain>
        <plasmid evidence="7">p2</plasmid>
    </source>
</reference>
<keyword evidence="3" id="KW-0902">Two-component regulatory system</keyword>
<dbReference type="Gene3D" id="3.30.450.40">
    <property type="match status" value="1"/>
</dbReference>
<dbReference type="Pfam" id="PF02954">
    <property type="entry name" value="HTH_8"/>
    <property type="match status" value="1"/>
</dbReference>
<dbReference type="SMART" id="SM00382">
    <property type="entry name" value="AAA"/>
    <property type="match status" value="1"/>
</dbReference>
<keyword evidence="1" id="KW-0547">Nucleotide-binding</keyword>
<accession>A0A975PAD7</accession>
<evidence type="ECO:0000313" key="8">
    <source>
        <dbReference type="Proteomes" id="UP000679352"/>
    </source>
</evidence>
<dbReference type="InterPro" id="IPR027417">
    <property type="entry name" value="P-loop_NTPase"/>
</dbReference>
<dbReference type="SUPFAM" id="SSF52540">
    <property type="entry name" value="P-loop containing nucleoside triphosphate hydrolases"/>
    <property type="match status" value="1"/>
</dbReference>
<keyword evidence="2" id="KW-0067">ATP-binding</keyword>
<sequence>MVGIRNAERHSQSIRDSWERCSHQHGLLPSTRRPVLRLQMSELSPRSQAFRERIGGCVQDLDHLADLAMRAGSCLVVTDRDRVLVDLRSRTGTVADYATYGIAMGSCWDEKIAGTNGISMAMGEGGAFTVRGDDHFHSCFRPFACTSVPCLDAESSVIGALTLVTTDRRNAFDYVFAQHALSLAADRLQARLFHRHHAPHLKVRISDPAGGGTLRPNALVALDDAKRIVGVTAFAAHLMGARAPETLIGQRLEALFDLDLEALPRNPDPVLHLRLPQSPRAAQRPAGGGTRGLGAGLRRLAAQGPDMALLIDRARKLVAHGSPLLICGDSGTGKSQFAEGLLEDLGRQKGVMLAMDCDGLAANPAQAAALRSALDQARRLSAAPDDGCRPVLWLENVAALPAEHQAELAQFLTGLERAGQLEVRPGQTAAQGVVILSTVRGDWQELATGGLRPDLLHLLGKAVIRLPNLRDRDLSKVISALLDQHRPPDISLSPETEALLHAHDWPGNLRELASVLAEALVCGNGQRITAADLPARLHRCPTDAPPPEISLRDALDSAGWNVTKAAQIMGISRATINRRIAAEGLARPR</sequence>
<dbReference type="InterPro" id="IPR002078">
    <property type="entry name" value="Sigma_54_int"/>
</dbReference>
<dbReference type="InterPro" id="IPR058031">
    <property type="entry name" value="AAA_lid_NorR"/>
</dbReference>
<protein>
    <submittedName>
        <fullName evidence="7">Sigma 54-interacting transcriptional regulator</fullName>
    </submittedName>
</protein>
<dbReference type="RefSeq" id="WP_215505683.1">
    <property type="nucleotide sequence ID" value="NZ_CP076363.1"/>
</dbReference>
<evidence type="ECO:0000256" key="3">
    <source>
        <dbReference type="ARBA" id="ARBA00023012"/>
    </source>
</evidence>
<dbReference type="Gene3D" id="1.10.8.60">
    <property type="match status" value="1"/>
</dbReference>
<dbReference type="InterPro" id="IPR029016">
    <property type="entry name" value="GAF-like_dom_sf"/>
</dbReference>
<keyword evidence="7" id="KW-0614">Plasmid</keyword>
<dbReference type="InterPro" id="IPR025662">
    <property type="entry name" value="Sigma_54_int_dom_ATP-bd_1"/>
</dbReference>
<proteinExistence type="predicted"/>
<dbReference type="GO" id="GO:0000160">
    <property type="term" value="P:phosphorelay signal transduction system"/>
    <property type="evidence" value="ECO:0007669"/>
    <property type="project" value="UniProtKB-KW"/>
</dbReference>
<dbReference type="Pfam" id="PF00158">
    <property type="entry name" value="Sigma54_activat"/>
    <property type="match status" value="1"/>
</dbReference>
<keyword evidence="5" id="KW-0804">Transcription</keyword>
<geneLocation type="plasmid" evidence="7 8">
    <name>p2</name>
</geneLocation>
<dbReference type="InterPro" id="IPR003593">
    <property type="entry name" value="AAA+_ATPase"/>
</dbReference>
<evidence type="ECO:0000256" key="4">
    <source>
        <dbReference type="ARBA" id="ARBA00023015"/>
    </source>
</evidence>